<keyword evidence="1" id="KW-0732">Signal</keyword>
<evidence type="ECO:0000256" key="1">
    <source>
        <dbReference type="SAM" id="SignalP"/>
    </source>
</evidence>
<evidence type="ECO:0000313" key="4">
    <source>
        <dbReference type="Proteomes" id="UP001165287"/>
    </source>
</evidence>
<evidence type="ECO:0000313" key="3">
    <source>
        <dbReference type="EMBL" id="MBZ5753351.1"/>
    </source>
</evidence>
<proteinExistence type="predicted"/>
<dbReference type="Pfam" id="PF13472">
    <property type="entry name" value="Lipase_GDSL_2"/>
    <property type="match status" value="1"/>
</dbReference>
<dbReference type="CDD" id="cd00229">
    <property type="entry name" value="SGNH_hydrolase"/>
    <property type="match status" value="1"/>
</dbReference>
<dbReference type="Gene3D" id="3.40.50.1110">
    <property type="entry name" value="SGNH hydrolase"/>
    <property type="match status" value="1"/>
</dbReference>
<sequence length="240" mass="26571">MKKKLMTTLSVALMAGAFFSGAVSAKGENSKKSLTALGDSITFGYNLERHNHHVSKNAFPFVLGDYANLRVRDLGVGGWTTQDLLNALEKNEKFRQAVAHADYITLDIGSNDLLQAFSDNNVTPDEVQIVLENIRNIILEVRELSDAPVVVYNFYNPFQLNDPRHAIGNVLLSQMVNPQIESLVQALNQEAGNIVLADAFTEFRENQAEYVFPNDIHPTIEGQKVLAEIGFEALSHLNGQ</sequence>
<comment type="caution">
    <text evidence="3">The sequence shown here is derived from an EMBL/GenBank/DDBJ whole genome shotgun (WGS) entry which is preliminary data.</text>
</comment>
<dbReference type="SUPFAM" id="SSF52266">
    <property type="entry name" value="SGNH hydrolase"/>
    <property type="match status" value="1"/>
</dbReference>
<dbReference type="PANTHER" id="PTHR30383">
    <property type="entry name" value="THIOESTERASE 1/PROTEASE 1/LYSOPHOSPHOLIPASE L1"/>
    <property type="match status" value="1"/>
</dbReference>
<feature type="chain" id="PRO_5045876518" evidence="1">
    <location>
        <begin position="26"/>
        <end position="240"/>
    </location>
</feature>
<dbReference type="RefSeq" id="WP_224141778.1">
    <property type="nucleotide sequence ID" value="NZ_JAIQUM010000103.1"/>
</dbReference>
<evidence type="ECO:0000259" key="2">
    <source>
        <dbReference type="Pfam" id="PF13472"/>
    </source>
</evidence>
<organism evidence="3 4">
    <name type="scientific">Metabacillus rhizolycopersici</name>
    <dbReference type="NCBI Taxonomy" id="2875709"/>
    <lineage>
        <taxon>Bacteria</taxon>
        <taxon>Bacillati</taxon>
        <taxon>Bacillota</taxon>
        <taxon>Bacilli</taxon>
        <taxon>Bacillales</taxon>
        <taxon>Bacillaceae</taxon>
        <taxon>Metabacillus</taxon>
    </lineage>
</organism>
<feature type="signal peptide" evidence="1">
    <location>
        <begin position="1"/>
        <end position="25"/>
    </location>
</feature>
<gene>
    <name evidence="3" type="ORF">K9V48_24770</name>
</gene>
<dbReference type="InterPro" id="IPR036514">
    <property type="entry name" value="SGNH_hydro_sf"/>
</dbReference>
<keyword evidence="4" id="KW-1185">Reference proteome</keyword>
<dbReference type="InterPro" id="IPR051532">
    <property type="entry name" value="Ester_Hydrolysis_Enzymes"/>
</dbReference>
<name>A0ABS7UYF3_9BACI</name>
<feature type="domain" description="SGNH hydrolase-type esterase" evidence="2">
    <location>
        <begin position="36"/>
        <end position="224"/>
    </location>
</feature>
<dbReference type="GO" id="GO:0016787">
    <property type="term" value="F:hydrolase activity"/>
    <property type="evidence" value="ECO:0007669"/>
    <property type="project" value="UniProtKB-KW"/>
</dbReference>
<reference evidence="3" key="1">
    <citation type="submission" date="2024-05" db="EMBL/GenBank/DDBJ databases">
        <title>Metabacillus sp. nov., isolated from the rhizosphere soil of tomato plants.</title>
        <authorList>
            <person name="Ma R."/>
        </authorList>
    </citation>
    <scope>NUCLEOTIDE SEQUENCE</scope>
    <source>
        <strain evidence="3">DBTR6</strain>
    </source>
</reference>
<dbReference type="Proteomes" id="UP001165287">
    <property type="component" value="Unassembled WGS sequence"/>
</dbReference>
<protein>
    <submittedName>
        <fullName evidence="3">SGNH/GDSL hydrolase family protein</fullName>
    </submittedName>
</protein>
<accession>A0ABS7UYF3</accession>
<keyword evidence="3" id="KW-0378">Hydrolase</keyword>
<dbReference type="EMBL" id="JAIQUM010000103">
    <property type="protein sequence ID" value="MBZ5753351.1"/>
    <property type="molecule type" value="Genomic_DNA"/>
</dbReference>
<dbReference type="InterPro" id="IPR013830">
    <property type="entry name" value="SGNH_hydro"/>
</dbReference>